<dbReference type="PANTHER" id="PTHR13903">
    <property type="entry name" value="PIRIN-RELATED"/>
    <property type="match status" value="1"/>
</dbReference>
<evidence type="ECO:0000256" key="1">
    <source>
        <dbReference type="ARBA" id="ARBA00008416"/>
    </source>
</evidence>
<keyword evidence="2" id="KW-0479">Metal-binding</keyword>
<dbReference type="Gene3D" id="2.60.120.10">
    <property type="entry name" value="Jelly Rolls"/>
    <property type="match status" value="2"/>
</dbReference>
<evidence type="ECO:0000313" key="6">
    <source>
        <dbReference type="EMBL" id="QBF84909.1"/>
    </source>
</evidence>
<dbReference type="PIRSF" id="PIRSF006232">
    <property type="entry name" value="Pirin"/>
    <property type="match status" value="1"/>
</dbReference>
<dbReference type="InterPro" id="IPR008778">
    <property type="entry name" value="Pirin_C_dom"/>
</dbReference>
<dbReference type="InterPro" id="IPR003829">
    <property type="entry name" value="Pirin_N_dom"/>
</dbReference>
<organism evidence="6 7">
    <name type="scientific">Shewanella maritima</name>
    <dbReference type="NCBI Taxonomy" id="2520507"/>
    <lineage>
        <taxon>Bacteria</taxon>
        <taxon>Pseudomonadati</taxon>
        <taxon>Pseudomonadota</taxon>
        <taxon>Gammaproteobacteria</taxon>
        <taxon>Alteromonadales</taxon>
        <taxon>Shewanellaceae</taxon>
        <taxon>Shewanella</taxon>
    </lineage>
</organism>
<proteinExistence type="inferred from homology"/>
<dbReference type="InterPro" id="IPR011051">
    <property type="entry name" value="RmlC_Cupin_sf"/>
</dbReference>
<dbReference type="Pfam" id="PF05726">
    <property type="entry name" value="Pirin_C"/>
    <property type="match status" value="1"/>
</dbReference>
<dbReference type="PANTHER" id="PTHR13903:SF8">
    <property type="entry name" value="PIRIN"/>
    <property type="match status" value="1"/>
</dbReference>
<dbReference type="CDD" id="cd02909">
    <property type="entry name" value="cupin_pirin_N"/>
    <property type="match status" value="1"/>
</dbReference>
<sequence>MKLLAKFSARAAMDGDGVKIRRIADFGNTRFDPYLMIDELKSDDESDYMAGFPPHPHRGIETFTYIRKGGFEHKDQLGNVKQIKAGDVQWMSTGRGVVHSEMPIADSDHGLHGFQIWLNMPAKDKMRAPQYRDSSEQQAKVLTNKNGASLTPLAGDWRFADQPESTVSAIISQSGYDGKLAAQLAGNAAIADVNLAANASAKLNLSQYGAVSIYVYSGAVIATYQGVQTRFTDGQLLVVDSAELVELVAADDGAGMLVLAGDPINENIVHMGPFVMNTQQQIQQAIADYESGKFGTID</sequence>
<dbReference type="GO" id="GO:0046872">
    <property type="term" value="F:metal ion binding"/>
    <property type="evidence" value="ECO:0007669"/>
    <property type="project" value="UniProtKB-KW"/>
</dbReference>
<dbReference type="InterPro" id="IPR012093">
    <property type="entry name" value="Pirin"/>
</dbReference>
<dbReference type="KEGG" id="smai:EXU30_13520"/>
<comment type="cofactor">
    <cofactor evidence="2">
        <name>Fe cation</name>
        <dbReference type="ChEBI" id="CHEBI:24875"/>
    </cofactor>
    <text evidence="2">Binds 1 Fe cation per subunit.</text>
</comment>
<dbReference type="CDD" id="cd02247">
    <property type="entry name" value="cupin_pirin_C"/>
    <property type="match status" value="1"/>
</dbReference>
<dbReference type="Proteomes" id="UP000291106">
    <property type="component" value="Chromosome"/>
</dbReference>
<evidence type="ECO:0000256" key="3">
    <source>
        <dbReference type="RuleBase" id="RU003457"/>
    </source>
</evidence>
<feature type="domain" description="Pirin N-terminal" evidence="4">
    <location>
        <begin position="29"/>
        <end position="118"/>
    </location>
</feature>
<evidence type="ECO:0000259" key="4">
    <source>
        <dbReference type="Pfam" id="PF02678"/>
    </source>
</evidence>
<dbReference type="Pfam" id="PF02678">
    <property type="entry name" value="Pirin"/>
    <property type="match status" value="1"/>
</dbReference>
<feature type="binding site" evidence="2">
    <location>
        <position position="99"/>
    </location>
    <ligand>
        <name>Fe cation</name>
        <dbReference type="ChEBI" id="CHEBI:24875"/>
    </ligand>
</feature>
<feature type="binding site" evidence="2">
    <location>
        <position position="55"/>
    </location>
    <ligand>
        <name>Fe cation</name>
        <dbReference type="ChEBI" id="CHEBI:24875"/>
    </ligand>
</feature>
<dbReference type="EMBL" id="CP036200">
    <property type="protein sequence ID" value="QBF84909.1"/>
    <property type="molecule type" value="Genomic_DNA"/>
</dbReference>
<dbReference type="AlphaFoldDB" id="A0A411PN16"/>
<dbReference type="SUPFAM" id="SSF51182">
    <property type="entry name" value="RmlC-like cupins"/>
    <property type="match status" value="1"/>
</dbReference>
<feature type="binding site" evidence="2">
    <location>
        <position position="101"/>
    </location>
    <ligand>
        <name>Fe cation</name>
        <dbReference type="ChEBI" id="CHEBI:24875"/>
    </ligand>
</feature>
<gene>
    <name evidence="6" type="ORF">EXU30_13520</name>
</gene>
<keyword evidence="7" id="KW-1185">Reference proteome</keyword>
<name>A0A411PN16_9GAMM</name>
<evidence type="ECO:0000313" key="7">
    <source>
        <dbReference type="Proteomes" id="UP000291106"/>
    </source>
</evidence>
<protein>
    <submittedName>
        <fullName evidence="6">Pirin family protein</fullName>
    </submittedName>
</protein>
<accession>A0A411PN16</accession>
<comment type="similarity">
    <text evidence="1 3">Belongs to the pirin family.</text>
</comment>
<feature type="binding site" evidence="2">
    <location>
        <position position="57"/>
    </location>
    <ligand>
        <name>Fe cation</name>
        <dbReference type="ChEBI" id="CHEBI:24875"/>
    </ligand>
</feature>
<dbReference type="RefSeq" id="WP_130603483.1">
    <property type="nucleotide sequence ID" value="NZ_CP036200.1"/>
</dbReference>
<evidence type="ECO:0000259" key="5">
    <source>
        <dbReference type="Pfam" id="PF05726"/>
    </source>
</evidence>
<evidence type="ECO:0000256" key="2">
    <source>
        <dbReference type="PIRSR" id="PIRSR006232-1"/>
    </source>
</evidence>
<dbReference type="InterPro" id="IPR014710">
    <property type="entry name" value="RmlC-like_jellyroll"/>
</dbReference>
<reference evidence="6 7" key="1">
    <citation type="submission" date="2019-02" db="EMBL/GenBank/DDBJ databases">
        <title>Shewanella sp. D4-2 isolated from Dokdo Island.</title>
        <authorList>
            <person name="Baek K."/>
        </authorList>
    </citation>
    <scope>NUCLEOTIDE SEQUENCE [LARGE SCALE GENOMIC DNA]</scope>
    <source>
        <strain evidence="6 7">D4-2</strain>
    </source>
</reference>
<feature type="domain" description="Pirin C-terminal" evidence="5">
    <location>
        <begin position="191"/>
        <end position="295"/>
    </location>
</feature>
<keyword evidence="2" id="KW-0408">Iron</keyword>
<dbReference type="OrthoDB" id="9780903at2"/>